<reference evidence="1 2" key="1">
    <citation type="submission" date="2014-04" db="EMBL/GenBank/DDBJ databases">
        <authorList>
            <consortium name="DOE Joint Genome Institute"/>
            <person name="Kuo A."/>
            <person name="Tarkka M."/>
            <person name="Buscot F."/>
            <person name="Kohler A."/>
            <person name="Nagy L.G."/>
            <person name="Floudas D."/>
            <person name="Copeland A."/>
            <person name="Barry K.W."/>
            <person name="Cichocki N."/>
            <person name="Veneault-Fourrey C."/>
            <person name="LaButti K."/>
            <person name="Lindquist E.A."/>
            <person name="Lipzen A."/>
            <person name="Lundell T."/>
            <person name="Morin E."/>
            <person name="Murat C."/>
            <person name="Sun H."/>
            <person name="Tunlid A."/>
            <person name="Henrissat B."/>
            <person name="Grigoriev I.V."/>
            <person name="Hibbett D.S."/>
            <person name="Martin F."/>
            <person name="Nordberg H.P."/>
            <person name="Cantor M.N."/>
            <person name="Hua S.X."/>
        </authorList>
    </citation>
    <scope>NUCLEOTIDE SEQUENCE [LARGE SCALE GENOMIC DNA]</scope>
    <source>
        <strain evidence="1 2">F 1598</strain>
    </source>
</reference>
<evidence type="ECO:0000313" key="1">
    <source>
        <dbReference type="EMBL" id="KIM82286.1"/>
    </source>
</evidence>
<dbReference type="Proteomes" id="UP000054166">
    <property type="component" value="Unassembled WGS sequence"/>
</dbReference>
<evidence type="ECO:0000313" key="2">
    <source>
        <dbReference type="Proteomes" id="UP000054166"/>
    </source>
</evidence>
<reference evidence="2" key="2">
    <citation type="submission" date="2015-01" db="EMBL/GenBank/DDBJ databases">
        <title>Evolutionary Origins and Diversification of the Mycorrhizal Mutualists.</title>
        <authorList>
            <consortium name="DOE Joint Genome Institute"/>
            <consortium name="Mycorrhizal Genomics Consortium"/>
            <person name="Kohler A."/>
            <person name="Kuo A."/>
            <person name="Nagy L.G."/>
            <person name="Floudas D."/>
            <person name="Copeland A."/>
            <person name="Barry K.W."/>
            <person name="Cichocki N."/>
            <person name="Veneault-Fourrey C."/>
            <person name="LaButti K."/>
            <person name="Lindquist E.A."/>
            <person name="Lipzen A."/>
            <person name="Lundell T."/>
            <person name="Morin E."/>
            <person name="Murat C."/>
            <person name="Riley R."/>
            <person name="Ohm R."/>
            <person name="Sun H."/>
            <person name="Tunlid A."/>
            <person name="Henrissat B."/>
            <person name="Grigoriev I.V."/>
            <person name="Hibbett D.S."/>
            <person name="Martin F."/>
        </authorList>
    </citation>
    <scope>NUCLEOTIDE SEQUENCE [LARGE SCALE GENOMIC DNA]</scope>
    <source>
        <strain evidence="2">F 1598</strain>
    </source>
</reference>
<accession>A0A0C3FTU6</accession>
<dbReference type="AlphaFoldDB" id="A0A0C3FTU6"/>
<keyword evidence="2" id="KW-1185">Reference proteome</keyword>
<gene>
    <name evidence="1" type="ORF">PILCRDRAFT_88711</name>
</gene>
<name>A0A0C3FTU6_PILCF</name>
<protein>
    <submittedName>
        <fullName evidence="1">Uncharacterized protein</fullName>
    </submittedName>
</protein>
<organism evidence="1 2">
    <name type="scientific">Piloderma croceum (strain F 1598)</name>
    <dbReference type="NCBI Taxonomy" id="765440"/>
    <lineage>
        <taxon>Eukaryota</taxon>
        <taxon>Fungi</taxon>
        <taxon>Dikarya</taxon>
        <taxon>Basidiomycota</taxon>
        <taxon>Agaricomycotina</taxon>
        <taxon>Agaricomycetes</taxon>
        <taxon>Agaricomycetidae</taxon>
        <taxon>Atheliales</taxon>
        <taxon>Atheliaceae</taxon>
        <taxon>Piloderma</taxon>
    </lineage>
</organism>
<dbReference type="EMBL" id="KN832995">
    <property type="protein sequence ID" value="KIM82286.1"/>
    <property type="molecule type" value="Genomic_DNA"/>
</dbReference>
<sequence length="144" mass="15889">MARPNHPATPAISYGKLVYPPGEYTSSGDTFVNTTPKFVGNEDFMPDYITCIVLPHALNKMQATRRLELENLCALHAKVRNEYFFAYMLHQEALKAAQSSEKRANKALAKLHDVSAHVTACMATAFCDLELDEKPGSEEPGSKG</sequence>
<dbReference type="HOGENOM" id="CLU_1797189_0_0_1"/>
<dbReference type="InParanoid" id="A0A0C3FTU6"/>
<proteinExistence type="predicted"/>